<accession>A0A2T7C3G1</accession>
<feature type="region of interest" description="Disordered" evidence="1">
    <location>
        <begin position="1"/>
        <end position="59"/>
    </location>
</feature>
<proteinExistence type="predicted"/>
<dbReference type="Proteomes" id="UP000244336">
    <property type="component" value="Chromosome 9"/>
</dbReference>
<dbReference type="AlphaFoldDB" id="A0A2T7C3G1"/>
<evidence type="ECO:0000313" key="2">
    <source>
        <dbReference type="EMBL" id="PUZ37865.1"/>
    </source>
</evidence>
<evidence type="ECO:0000256" key="1">
    <source>
        <dbReference type="SAM" id="MobiDB-lite"/>
    </source>
</evidence>
<dbReference type="Gramene" id="PUZ37865">
    <property type="protein sequence ID" value="PUZ37865"/>
    <property type="gene ID" value="GQ55_9G153600"/>
</dbReference>
<evidence type="ECO:0000313" key="3">
    <source>
        <dbReference type="Proteomes" id="UP000244336"/>
    </source>
</evidence>
<dbReference type="EMBL" id="CM009757">
    <property type="protein sequence ID" value="PUZ37865.1"/>
    <property type="molecule type" value="Genomic_DNA"/>
</dbReference>
<sequence>MRTPEPRSAALGLEERSGRSAAGPLRQAARATRRGAEVAFPGSRNTTASCGSSHPRPTRGWAAVCAAPAGGRGLPDRRAAVKIWIATWIFVKTLLRTFK</sequence>
<organism evidence="2 3">
    <name type="scientific">Panicum hallii var. hallii</name>
    <dbReference type="NCBI Taxonomy" id="1504633"/>
    <lineage>
        <taxon>Eukaryota</taxon>
        <taxon>Viridiplantae</taxon>
        <taxon>Streptophyta</taxon>
        <taxon>Embryophyta</taxon>
        <taxon>Tracheophyta</taxon>
        <taxon>Spermatophyta</taxon>
        <taxon>Magnoliopsida</taxon>
        <taxon>Liliopsida</taxon>
        <taxon>Poales</taxon>
        <taxon>Poaceae</taxon>
        <taxon>PACMAD clade</taxon>
        <taxon>Panicoideae</taxon>
        <taxon>Panicodae</taxon>
        <taxon>Paniceae</taxon>
        <taxon>Panicinae</taxon>
        <taxon>Panicum</taxon>
        <taxon>Panicum sect. Panicum</taxon>
    </lineage>
</organism>
<reference evidence="2 3" key="1">
    <citation type="submission" date="2018-04" db="EMBL/GenBank/DDBJ databases">
        <title>WGS assembly of Panicum hallii var. hallii HAL2.</title>
        <authorList>
            <person name="Lovell J."/>
            <person name="Jenkins J."/>
            <person name="Lowry D."/>
            <person name="Mamidi S."/>
            <person name="Sreedasyam A."/>
            <person name="Weng X."/>
            <person name="Barry K."/>
            <person name="Bonette J."/>
            <person name="Campitelli B."/>
            <person name="Daum C."/>
            <person name="Gordon S."/>
            <person name="Gould B."/>
            <person name="Lipzen A."/>
            <person name="MacQueen A."/>
            <person name="Palacio-Mejia J."/>
            <person name="Plott C."/>
            <person name="Shakirov E."/>
            <person name="Shu S."/>
            <person name="Yoshinaga Y."/>
            <person name="Zane M."/>
            <person name="Rokhsar D."/>
            <person name="Grimwood J."/>
            <person name="Schmutz J."/>
            <person name="Juenger T."/>
        </authorList>
    </citation>
    <scope>NUCLEOTIDE SEQUENCE [LARGE SCALE GENOMIC DNA]</scope>
    <source>
        <strain evidence="3">cv. HAL2</strain>
    </source>
</reference>
<name>A0A2T7C3G1_9POAL</name>
<protein>
    <submittedName>
        <fullName evidence="2">Uncharacterized protein</fullName>
    </submittedName>
</protein>
<keyword evidence="3" id="KW-1185">Reference proteome</keyword>
<gene>
    <name evidence="2" type="ORF">GQ55_9G153600</name>
</gene>
<feature type="compositionally biased region" description="Polar residues" evidence="1">
    <location>
        <begin position="43"/>
        <end position="52"/>
    </location>
</feature>